<gene>
    <name evidence="1" type="ORF">OWV82_009356</name>
</gene>
<sequence length="381" mass="41803">MILGTTSRESAGKSKLLVKDELGSQEMPSTSVPPQTGPKISTFEADKESHVEKESTSAATMLKSSLKSSGSKKSGRSVTWADEKIDCSGSRNLYEVRDMDDDTNVDNDDDMLRLVSAEACAMALSEAAETVASGDSDVNDAVSEAGIIILPNQHDVDEVKSTENTDALEPEAVPVKWPNKPGIPRTDLFDPEDSWFDAPPEGFSLTLSPFATMWMAIFSWITSSSLAYIYGRDESFHEEYLSVNGREYPQKIVLGDGRSSEIMQTLAGCLSRALTGLVTDLRLPTPVSTLEKGVERLLNTMSFIDPLPAFRIRQWQVIALLFIDALSVCKIPALTPYMTNRTMLIRKVLDGAQISAEEYELMKDFIIPLGRVPHFSMQSGA</sequence>
<evidence type="ECO:0000313" key="1">
    <source>
        <dbReference type="EMBL" id="KAJ4721701.1"/>
    </source>
</evidence>
<keyword evidence="2" id="KW-1185">Reference proteome</keyword>
<accession>A0ACC1YD13</accession>
<dbReference type="Proteomes" id="UP001164539">
    <property type="component" value="Chromosome 4"/>
</dbReference>
<protein>
    <submittedName>
        <fullName evidence="1">RNA polymerase II subunit B1 CTD phosphatase RPAP2</fullName>
    </submittedName>
</protein>
<proteinExistence type="predicted"/>
<comment type="caution">
    <text evidence="1">The sequence shown here is derived from an EMBL/GenBank/DDBJ whole genome shotgun (WGS) entry which is preliminary data.</text>
</comment>
<name>A0ACC1YD13_MELAZ</name>
<reference evidence="1 2" key="1">
    <citation type="journal article" date="2023" name="Science">
        <title>Complex scaffold remodeling in plant triterpene biosynthesis.</title>
        <authorList>
            <person name="De La Pena R."/>
            <person name="Hodgson H."/>
            <person name="Liu J.C."/>
            <person name="Stephenson M.J."/>
            <person name="Martin A.C."/>
            <person name="Owen C."/>
            <person name="Harkess A."/>
            <person name="Leebens-Mack J."/>
            <person name="Jimenez L.E."/>
            <person name="Osbourn A."/>
            <person name="Sattely E.S."/>
        </authorList>
    </citation>
    <scope>NUCLEOTIDE SEQUENCE [LARGE SCALE GENOMIC DNA]</scope>
    <source>
        <strain evidence="2">cv. JPN11</strain>
        <tissue evidence="1">Leaf</tissue>
    </source>
</reference>
<evidence type="ECO:0000313" key="2">
    <source>
        <dbReference type="Proteomes" id="UP001164539"/>
    </source>
</evidence>
<organism evidence="1 2">
    <name type="scientific">Melia azedarach</name>
    <name type="common">Chinaberry tree</name>
    <dbReference type="NCBI Taxonomy" id="155640"/>
    <lineage>
        <taxon>Eukaryota</taxon>
        <taxon>Viridiplantae</taxon>
        <taxon>Streptophyta</taxon>
        <taxon>Embryophyta</taxon>
        <taxon>Tracheophyta</taxon>
        <taxon>Spermatophyta</taxon>
        <taxon>Magnoliopsida</taxon>
        <taxon>eudicotyledons</taxon>
        <taxon>Gunneridae</taxon>
        <taxon>Pentapetalae</taxon>
        <taxon>rosids</taxon>
        <taxon>malvids</taxon>
        <taxon>Sapindales</taxon>
        <taxon>Meliaceae</taxon>
        <taxon>Melia</taxon>
    </lineage>
</organism>
<dbReference type="EMBL" id="CM051397">
    <property type="protein sequence ID" value="KAJ4721701.1"/>
    <property type="molecule type" value="Genomic_DNA"/>
</dbReference>